<keyword evidence="3" id="KW-0515">Mutator protein</keyword>
<protein>
    <recommendedName>
        <fullName evidence="13">8-oxo-dGTP diphosphatase</fullName>
        <ecNumber evidence="12">3.6.1.55</ecNumber>
    </recommendedName>
    <alternativeName>
        <fullName evidence="16">7,8-dihydro-8-oxoguanine-triphosphatase</fullName>
    </alternativeName>
    <alternativeName>
        <fullName evidence="15">Mutator protein MutT</fullName>
    </alternativeName>
    <alternativeName>
        <fullName evidence="14">dGTP pyrophosphohydrolase</fullName>
    </alternativeName>
</protein>
<dbReference type="InterPro" id="IPR029119">
    <property type="entry name" value="MutY_C"/>
</dbReference>
<evidence type="ECO:0000256" key="7">
    <source>
        <dbReference type="ARBA" id="ARBA00022801"/>
    </source>
</evidence>
<evidence type="ECO:0000256" key="12">
    <source>
        <dbReference type="ARBA" id="ARBA00038905"/>
    </source>
</evidence>
<evidence type="ECO:0000256" key="1">
    <source>
        <dbReference type="ARBA" id="ARBA00001946"/>
    </source>
</evidence>
<evidence type="ECO:0000256" key="2">
    <source>
        <dbReference type="ARBA" id="ARBA00005582"/>
    </source>
</evidence>
<dbReference type="RefSeq" id="WP_369455840.1">
    <property type="nucleotide sequence ID" value="NZ_JBGCUO010000001.1"/>
</dbReference>
<dbReference type="InterPro" id="IPR000086">
    <property type="entry name" value="NUDIX_hydrolase_dom"/>
</dbReference>
<evidence type="ECO:0000256" key="5">
    <source>
        <dbReference type="ARBA" id="ARBA00022723"/>
    </source>
</evidence>
<evidence type="ECO:0000256" key="15">
    <source>
        <dbReference type="ARBA" id="ARBA00041979"/>
    </source>
</evidence>
<comment type="caution">
    <text evidence="18">The sequence shown here is derived from an EMBL/GenBank/DDBJ whole genome shotgun (WGS) entry which is preliminary data.</text>
</comment>
<dbReference type="EC" id="3.6.1.55" evidence="12"/>
<dbReference type="PANTHER" id="PTHR47707">
    <property type="entry name" value="8-OXO-DGTP DIPHOSPHATASE"/>
    <property type="match status" value="1"/>
</dbReference>
<dbReference type="Pfam" id="PF02581">
    <property type="entry name" value="TMP-TENI"/>
    <property type="match status" value="1"/>
</dbReference>
<evidence type="ECO:0000313" key="18">
    <source>
        <dbReference type="EMBL" id="MEY1662606.1"/>
    </source>
</evidence>
<evidence type="ECO:0000256" key="14">
    <source>
        <dbReference type="ARBA" id="ARBA00041592"/>
    </source>
</evidence>
<dbReference type="CDD" id="cd00564">
    <property type="entry name" value="TMP_TenI"/>
    <property type="match status" value="1"/>
</dbReference>
<keyword evidence="5" id="KW-0479">Metal-binding</keyword>
<feature type="domain" description="Nudix hydrolase" evidence="17">
    <location>
        <begin position="10"/>
        <end position="136"/>
    </location>
</feature>
<dbReference type="PANTHER" id="PTHR47707:SF1">
    <property type="entry name" value="NUDIX HYDROLASE FAMILY PROTEIN"/>
    <property type="match status" value="1"/>
</dbReference>
<comment type="cofactor">
    <cofactor evidence="1">
        <name>Mg(2+)</name>
        <dbReference type="ChEBI" id="CHEBI:18420"/>
    </cofactor>
</comment>
<dbReference type="InterPro" id="IPR022998">
    <property type="entry name" value="ThiamineP_synth_TenI"/>
</dbReference>
<dbReference type="Gene3D" id="3.90.79.10">
    <property type="entry name" value="Nucleoside Triphosphate Pyrophosphohydrolase"/>
    <property type="match status" value="1"/>
</dbReference>
<dbReference type="InterPro" id="IPR020084">
    <property type="entry name" value="NUDIX_hydrolase_CS"/>
</dbReference>
<evidence type="ECO:0000256" key="8">
    <source>
        <dbReference type="ARBA" id="ARBA00022842"/>
    </source>
</evidence>
<evidence type="ECO:0000256" key="16">
    <source>
        <dbReference type="ARBA" id="ARBA00042798"/>
    </source>
</evidence>
<evidence type="ECO:0000259" key="17">
    <source>
        <dbReference type="PROSITE" id="PS51462"/>
    </source>
</evidence>
<dbReference type="CDD" id="cd03425">
    <property type="entry name" value="NUDIX_MutT_NudA_like"/>
    <property type="match status" value="1"/>
</dbReference>
<dbReference type="Proteomes" id="UP001562065">
    <property type="component" value="Unassembled WGS sequence"/>
</dbReference>
<proteinExistence type="inferred from homology"/>
<dbReference type="PROSITE" id="PS00893">
    <property type="entry name" value="NUDIX_BOX"/>
    <property type="match status" value="1"/>
</dbReference>
<organism evidence="18 19">
    <name type="scientific">Isoalcanivorax beigongshangi</name>
    <dbReference type="NCBI Taxonomy" id="3238810"/>
    <lineage>
        <taxon>Bacteria</taxon>
        <taxon>Pseudomonadati</taxon>
        <taxon>Pseudomonadota</taxon>
        <taxon>Gammaproteobacteria</taxon>
        <taxon>Oceanospirillales</taxon>
        <taxon>Alcanivoracaceae</taxon>
        <taxon>Isoalcanivorax</taxon>
    </lineage>
</organism>
<evidence type="ECO:0000256" key="10">
    <source>
        <dbReference type="ARBA" id="ARBA00035861"/>
    </source>
</evidence>
<keyword evidence="7 18" id="KW-0378">Hydrolase</keyword>
<keyword evidence="8" id="KW-0460">Magnesium</keyword>
<keyword evidence="6" id="KW-0227">DNA damage</keyword>
<dbReference type="SUPFAM" id="SSF51391">
    <property type="entry name" value="Thiamin phosphate synthase"/>
    <property type="match status" value="1"/>
</dbReference>
<comment type="catalytic activity">
    <reaction evidence="10">
        <text>8-oxo-dGTP + H2O = 8-oxo-dGMP + diphosphate + H(+)</text>
        <dbReference type="Rhea" id="RHEA:31575"/>
        <dbReference type="ChEBI" id="CHEBI:15377"/>
        <dbReference type="ChEBI" id="CHEBI:15378"/>
        <dbReference type="ChEBI" id="CHEBI:33019"/>
        <dbReference type="ChEBI" id="CHEBI:63224"/>
        <dbReference type="ChEBI" id="CHEBI:77896"/>
        <dbReference type="EC" id="3.6.1.55"/>
    </reaction>
</comment>
<evidence type="ECO:0000313" key="19">
    <source>
        <dbReference type="Proteomes" id="UP001562065"/>
    </source>
</evidence>
<evidence type="ECO:0000256" key="11">
    <source>
        <dbReference type="ARBA" id="ARBA00036904"/>
    </source>
</evidence>
<name>A0ABV4AKM3_9GAMM</name>
<gene>
    <name evidence="18" type="ORF">AB5I84_10645</name>
</gene>
<keyword evidence="4" id="KW-0235">DNA replication</keyword>
<dbReference type="Gene3D" id="3.20.20.70">
    <property type="entry name" value="Aldolase class I"/>
    <property type="match status" value="1"/>
</dbReference>
<evidence type="ECO:0000256" key="3">
    <source>
        <dbReference type="ARBA" id="ARBA00022457"/>
    </source>
</evidence>
<dbReference type="Pfam" id="PF14815">
    <property type="entry name" value="NUDIX_4"/>
    <property type="match status" value="1"/>
</dbReference>
<dbReference type="InterPro" id="IPR047127">
    <property type="entry name" value="MutT-like"/>
</dbReference>
<keyword evidence="19" id="KW-1185">Reference proteome</keyword>
<evidence type="ECO:0000256" key="13">
    <source>
        <dbReference type="ARBA" id="ARBA00040794"/>
    </source>
</evidence>
<dbReference type="PRINTS" id="PR00502">
    <property type="entry name" value="NUDIXFAMILY"/>
</dbReference>
<reference evidence="18 19" key="1">
    <citation type="submission" date="2024-07" db="EMBL/GenBank/DDBJ databases">
        <authorList>
            <person name="Ren Q."/>
        </authorList>
    </citation>
    <scope>NUCLEOTIDE SEQUENCE [LARGE SCALE GENOMIC DNA]</scope>
    <source>
        <strain evidence="18 19">REN37</strain>
    </source>
</reference>
<dbReference type="SUPFAM" id="SSF55811">
    <property type="entry name" value="Nudix"/>
    <property type="match status" value="1"/>
</dbReference>
<comment type="catalytic activity">
    <reaction evidence="11">
        <text>8-oxo-GTP + H2O = 8-oxo-GMP + diphosphate + H(+)</text>
        <dbReference type="Rhea" id="RHEA:67616"/>
        <dbReference type="ChEBI" id="CHEBI:15377"/>
        <dbReference type="ChEBI" id="CHEBI:15378"/>
        <dbReference type="ChEBI" id="CHEBI:33019"/>
        <dbReference type="ChEBI" id="CHEBI:143553"/>
        <dbReference type="ChEBI" id="CHEBI:145694"/>
    </reaction>
</comment>
<keyword evidence="9" id="KW-0234">DNA repair</keyword>
<dbReference type="PROSITE" id="PS51462">
    <property type="entry name" value="NUDIX"/>
    <property type="match status" value="1"/>
</dbReference>
<sequence>MPNTAAEELPPLDVVAAILWQADGRLLLSQRPAHKHQGGRWEFPGGKVEAGESHHQALARELQEELGIAITDSEPFMCIEHRYPELRVRLWFRTVRSFVGVAHGREGQPLGAYQLDELAQLSFPAANRPVVRALMLPDRLLVLPSPLPSVAQLDATLAAHPGSWVYLRGLHDAAALSPWVSRCHAAGVRVLVADDAALMAAVGADGLHLRAAAAARLDQRPPVPWLSVACHDAAQLDHAQVLGADLALLSPLRATPTHPQQPGMGWEQFQALAQGRPLSIYALGGVTPEDLPQARQAGARGVAGIRGFWQ</sequence>
<evidence type="ECO:0000256" key="6">
    <source>
        <dbReference type="ARBA" id="ARBA00022763"/>
    </source>
</evidence>
<dbReference type="GO" id="GO:0016787">
    <property type="term" value="F:hydrolase activity"/>
    <property type="evidence" value="ECO:0007669"/>
    <property type="project" value="UniProtKB-KW"/>
</dbReference>
<dbReference type="NCBIfam" id="NF006530">
    <property type="entry name" value="PRK08999.1"/>
    <property type="match status" value="1"/>
</dbReference>
<dbReference type="InterPro" id="IPR015797">
    <property type="entry name" value="NUDIX_hydrolase-like_dom_sf"/>
</dbReference>
<dbReference type="EMBL" id="JBGCUO010000001">
    <property type="protein sequence ID" value="MEY1662606.1"/>
    <property type="molecule type" value="Genomic_DNA"/>
</dbReference>
<evidence type="ECO:0000256" key="9">
    <source>
        <dbReference type="ARBA" id="ARBA00023204"/>
    </source>
</evidence>
<comment type="similarity">
    <text evidence="2">Belongs to the Nudix hydrolase family.</text>
</comment>
<evidence type="ECO:0000256" key="4">
    <source>
        <dbReference type="ARBA" id="ARBA00022705"/>
    </source>
</evidence>
<dbReference type="InterPro" id="IPR020476">
    <property type="entry name" value="Nudix_hydrolase"/>
</dbReference>
<accession>A0ABV4AKM3</accession>
<dbReference type="InterPro" id="IPR036206">
    <property type="entry name" value="ThiamineP_synth_sf"/>
</dbReference>
<dbReference type="InterPro" id="IPR013785">
    <property type="entry name" value="Aldolase_TIM"/>
</dbReference>